<dbReference type="AlphaFoldDB" id="A0A843U293"/>
<proteinExistence type="predicted"/>
<organism evidence="1 2">
    <name type="scientific">Colocasia esculenta</name>
    <name type="common">Wild taro</name>
    <name type="synonym">Arum esculentum</name>
    <dbReference type="NCBI Taxonomy" id="4460"/>
    <lineage>
        <taxon>Eukaryota</taxon>
        <taxon>Viridiplantae</taxon>
        <taxon>Streptophyta</taxon>
        <taxon>Embryophyta</taxon>
        <taxon>Tracheophyta</taxon>
        <taxon>Spermatophyta</taxon>
        <taxon>Magnoliopsida</taxon>
        <taxon>Liliopsida</taxon>
        <taxon>Araceae</taxon>
        <taxon>Aroideae</taxon>
        <taxon>Colocasieae</taxon>
        <taxon>Colocasia</taxon>
    </lineage>
</organism>
<evidence type="ECO:0000313" key="2">
    <source>
        <dbReference type="Proteomes" id="UP000652761"/>
    </source>
</evidence>
<comment type="caution">
    <text evidence="1">The sequence shown here is derived from an EMBL/GenBank/DDBJ whole genome shotgun (WGS) entry which is preliminary data.</text>
</comment>
<evidence type="ECO:0000313" key="1">
    <source>
        <dbReference type="EMBL" id="MQL76197.1"/>
    </source>
</evidence>
<name>A0A843U293_COLES</name>
<dbReference type="Proteomes" id="UP000652761">
    <property type="component" value="Unassembled WGS sequence"/>
</dbReference>
<gene>
    <name evidence="1" type="ORF">Taro_008562</name>
</gene>
<sequence length="122" mass="13445">MYSDDYGCIKARSSELAIEECDRVIAEYRDSEELNEEVDKLFKVGYDHCVERIRELHPEYDLLGLGDPEDAERDQAAFVITEAQGGAAEEAPSDTVETVASDKAAISVIETQVVASDDVVVD</sequence>
<reference evidence="1" key="1">
    <citation type="submission" date="2017-07" db="EMBL/GenBank/DDBJ databases">
        <title>Taro Niue Genome Assembly and Annotation.</title>
        <authorList>
            <person name="Atibalentja N."/>
            <person name="Keating K."/>
            <person name="Fields C.J."/>
        </authorList>
    </citation>
    <scope>NUCLEOTIDE SEQUENCE</scope>
    <source>
        <strain evidence="1">Niue_2</strain>
        <tissue evidence="1">Leaf</tissue>
    </source>
</reference>
<accession>A0A843U293</accession>
<keyword evidence="2" id="KW-1185">Reference proteome</keyword>
<dbReference type="EMBL" id="NMUH01000285">
    <property type="protein sequence ID" value="MQL76197.1"/>
    <property type="molecule type" value="Genomic_DNA"/>
</dbReference>
<protein>
    <submittedName>
        <fullName evidence="1">Uncharacterized protein</fullName>
    </submittedName>
</protein>